<dbReference type="InterPro" id="IPR007627">
    <property type="entry name" value="RNA_pol_sigma70_r2"/>
</dbReference>
<dbReference type="STRING" id="287986.DV20_32315"/>
<dbReference type="GO" id="GO:0003677">
    <property type="term" value="F:DNA binding"/>
    <property type="evidence" value="ECO:0007669"/>
    <property type="project" value="InterPro"/>
</dbReference>
<dbReference type="InterPro" id="IPR014284">
    <property type="entry name" value="RNA_pol_sigma-70_dom"/>
</dbReference>
<keyword evidence="7" id="KW-1185">Reference proteome</keyword>
<keyword evidence="2" id="KW-0805">Transcription regulation</keyword>
<dbReference type="Pfam" id="PF08281">
    <property type="entry name" value="Sigma70_r4_2"/>
    <property type="match status" value="1"/>
</dbReference>
<dbReference type="eggNOG" id="COG1595">
    <property type="taxonomic scope" value="Bacteria"/>
</dbReference>
<dbReference type="NCBIfam" id="TIGR02937">
    <property type="entry name" value="sigma70-ECF"/>
    <property type="match status" value="1"/>
</dbReference>
<keyword evidence="4" id="KW-0804">Transcription</keyword>
<evidence type="ECO:0000259" key="5">
    <source>
        <dbReference type="PROSITE" id="PS00622"/>
    </source>
</evidence>
<dbReference type="PANTHER" id="PTHR43133:SF25">
    <property type="entry name" value="RNA POLYMERASE SIGMA FACTOR RFAY-RELATED"/>
    <property type="match status" value="1"/>
</dbReference>
<protein>
    <submittedName>
        <fullName evidence="6">RNA polymerase sigma70 factor</fullName>
    </submittedName>
</protein>
<dbReference type="Pfam" id="PF04542">
    <property type="entry name" value="Sigma70_r2"/>
    <property type="match status" value="1"/>
</dbReference>
<name>A0A066TWR2_9PSEU</name>
<dbReference type="Proteomes" id="UP000027345">
    <property type="component" value="Unassembled WGS sequence"/>
</dbReference>
<dbReference type="GO" id="GO:0016987">
    <property type="term" value="F:sigma factor activity"/>
    <property type="evidence" value="ECO:0007669"/>
    <property type="project" value="UniProtKB-KW"/>
</dbReference>
<dbReference type="SUPFAM" id="SSF88659">
    <property type="entry name" value="Sigma3 and sigma4 domains of RNA polymerase sigma factors"/>
    <property type="match status" value="1"/>
</dbReference>
<evidence type="ECO:0000256" key="3">
    <source>
        <dbReference type="ARBA" id="ARBA00023082"/>
    </source>
</evidence>
<dbReference type="PROSITE" id="PS00622">
    <property type="entry name" value="HTH_LUXR_1"/>
    <property type="match status" value="1"/>
</dbReference>
<dbReference type="EMBL" id="JMQI01000066">
    <property type="protein sequence ID" value="KDN18027.1"/>
    <property type="molecule type" value="Genomic_DNA"/>
</dbReference>
<dbReference type="GO" id="GO:0006352">
    <property type="term" value="P:DNA-templated transcription initiation"/>
    <property type="evidence" value="ECO:0007669"/>
    <property type="project" value="InterPro"/>
</dbReference>
<dbReference type="CDD" id="cd06171">
    <property type="entry name" value="Sigma70_r4"/>
    <property type="match status" value="1"/>
</dbReference>
<evidence type="ECO:0000313" key="7">
    <source>
        <dbReference type="Proteomes" id="UP000027345"/>
    </source>
</evidence>
<dbReference type="SUPFAM" id="SSF88946">
    <property type="entry name" value="Sigma2 domain of RNA polymerase sigma factors"/>
    <property type="match status" value="1"/>
</dbReference>
<accession>A0A066TWR2</accession>
<dbReference type="Gene3D" id="1.10.1740.10">
    <property type="match status" value="1"/>
</dbReference>
<keyword evidence="3" id="KW-0731">Sigma factor</keyword>
<gene>
    <name evidence="6" type="ORF">DV20_32315</name>
</gene>
<organism evidence="6 7">
    <name type="scientific">Amycolatopsis rifamycinica</name>
    <dbReference type="NCBI Taxonomy" id="287986"/>
    <lineage>
        <taxon>Bacteria</taxon>
        <taxon>Bacillati</taxon>
        <taxon>Actinomycetota</taxon>
        <taxon>Actinomycetes</taxon>
        <taxon>Pseudonocardiales</taxon>
        <taxon>Pseudonocardiaceae</taxon>
        <taxon>Amycolatopsis</taxon>
    </lineage>
</organism>
<evidence type="ECO:0000256" key="1">
    <source>
        <dbReference type="ARBA" id="ARBA00010641"/>
    </source>
</evidence>
<dbReference type="InterPro" id="IPR000792">
    <property type="entry name" value="Tscrpt_reg_LuxR_C"/>
</dbReference>
<dbReference type="AlphaFoldDB" id="A0A066TWR2"/>
<evidence type="ECO:0000256" key="2">
    <source>
        <dbReference type="ARBA" id="ARBA00023015"/>
    </source>
</evidence>
<proteinExistence type="inferred from homology"/>
<dbReference type="InterPro" id="IPR039425">
    <property type="entry name" value="RNA_pol_sigma-70-like"/>
</dbReference>
<dbReference type="InterPro" id="IPR013249">
    <property type="entry name" value="RNA_pol_sigma70_r4_t2"/>
</dbReference>
<comment type="similarity">
    <text evidence="1">Belongs to the sigma-70 factor family. ECF subfamily.</text>
</comment>
<dbReference type="InterPro" id="IPR036388">
    <property type="entry name" value="WH-like_DNA-bd_sf"/>
</dbReference>
<dbReference type="OrthoDB" id="5518337at2"/>
<comment type="caution">
    <text evidence="6">The sequence shown here is derived from an EMBL/GenBank/DDBJ whole genome shotgun (WGS) entry which is preliminary data.</text>
</comment>
<feature type="domain" description="HTH luxR-type" evidence="5">
    <location>
        <begin position="151"/>
        <end position="178"/>
    </location>
</feature>
<dbReference type="InterPro" id="IPR013325">
    <property type="entry name" value="RNA_pol_sigma_r2"/>
</dbReference>
<dbReference type="RefSeq" id="WP_043786742.1">
    <property type="nucleotide sequence ID" value="NZ_JMQI01000066.1"/>
</dbReference>
<dbReference type="Gene3D" id="1.10.10.10">
    <property type="entry name" value="Winged helix-like DNA-binding domain superfamily/Winged helix DNA-binding domain"/>
    <property type="match status" value="1"/>
</dbReference>
<sequence length="196" mass="21656">MTPEDNDSDDDASVMARSRDEPSLFAVIFDRHSRHIHRYLARRLGPAAADDVLADTFLIAFDKRAKFDPARSDARPWLYGIATNLISRQRRTEVRELKLRLAVGPPAAEEGHADRVADQVSAQALGKRLDRAVAALRPRERDVLLLVAAEGLGYQEVAEALGIPVGTVKSRLNRARGRVRAELGAFDLVKETSDHG</sequence>
<dbReference type="PANTHER" id="PTHR43133">
    <property type="entry name" value="RNA POLYMERASE ECF-TYPE SIGMA FACTO"/>
    <property type="match status" value="1"/>
</dbReference>
<reference evidence="6 7" key="1">
    <citation type="submission" date="2014-05" db="EMBL/GenBank/DDBJ databases">
        <title>Draft genome sequence of Amycolatopsis rifamycinica DSM 46095.</title>
        <authorList>
            <person name="Lal R."/>
            <person name="Saxena A."/>
            <person name="Kumari R."/>
            <person name="Mukherjee U."/>
            <person name="Singh P."/>
            <person name="Sangwan N."/>
            <person name="Mahato N.K."/>
        </authorList>
    </citation>
    <scope>NUCLEOTIDE SEQUENCE [LARGE SCALE GENOMIC DNA]</scope>
    <source>
        <strain evidence="6 7">DSM 46095</strain>
    </source>
</reference>
<dbReference type="InterPro" id="IPR013324">
    <property type="entry name" value="RNA_pol_sigma_r3/r4-like"/>
</dbReference>
<evidence type="ECO:0000313" key="6">
    <source>
        <dbReference type="EMBL" id="KDN18027.1"/>
    </source>
</evidence>
<evidence type="ECO:0000256" key="4">
    <source>
        <dbReference type="ARBA" id="ARBA00023163"/>
    </source>
</evidence>